<gene>
    <name evidence="4" type="ORF">MD535_11860</name>
</gene>
<dbReference type="Pfam" id="PF02885">
    <property type="entry name" value="Glycos_trans_3N"/>
    <property type="match status" value="1"/>
</dbReference>
<dbReference type="InterPro" id="IPR005940">
    <property type="entry name" value="Anthranilate_Pribosyl_Tfrase"/>
</dbReference>
<dbReference type="SUPFAM" id="SSF52418">
    <property type="entry name" value="Nucleoside phosphorylase/phosphoribosyltransferase catalytic domain"/>
    <property type="match status" value="1"/>
</dbReference>
<dbReference type="SUPFAM" id="SSF47648">
    <property type="entry name" value="Nucleoside phosphorylase/phosphoribosyltransferase N-terminal domain"/>
    <property type="match status" value="1"/>
</dbReference>
<dbReference type="RefSeq" id="WP_265675238.1">
    <property type="nucleotide sequence ID" value="NZ_JAKRRY010000014.1"/>
</dbReference>
<dbReference type="PANTHER" id="PTHR43285">
    <property type="entry name" value="ANTHRANILATE PHOSPHORIBOSYLTRANSFERASE"/>
    <property type="match status" value="1"/>
</dbReference>
<evidence type="ECO:0000313" key="4">
    <source>
        <dbReference type="EMBL" id="MCW8346693.1"/>
    </source>
</evidence>
<dbReference type="NCBIfam" id="NF006564">
    <property type="entry name" value="PRK09071.1"/>
    <property type="match status" value="1"/>
</dbReference>
<dbReference type="InterPro" id="IPR017459">
    <property type="entry name" value="Glycosyl_Trfase_fam3_N_dom"/>
</dbReference>
<accession>A0A9X3CNK9</accession>
<keyword evidence="5" id="KW-1185">Reference proteome</keyword>
<dbReference type="Gene3D" id="1.20.970.10">
    <property type="entry name" value="Transferase, Pyrimidine Nucleoside Phosphorylase, Chain C"/>
    <property type="match status" value="1"/>
</dbReference>
<reference evidence="4" key="1">
    <citation type="submission" date="2022-02" db="EMBL/GenBank/DDBJ databases">
        <title>Vibrio sp. nov, a new bacterium isolated from seawater.</title>
        <authorList>
            <person name="Yuan Y."/>
        </authorList>
    </citation>
    <scope>NUCLEOTIDE SEQUENCE</scope>
    <source>
        <strain evidence="4">ZSDZ65</strain>
    </source>
</reference>
<dbReference type="InterPro" id="IPR036320">
    <property type="entry name" value="Glycosyl_Trfase_fam3_N_dom_sf"/>
</dbReference>
<dbReference type="AlphaFoldDB" id="A0A9X3CNK9"/>
<dbReference type="Proteomes" id="UP001155587">
    <property type="component" value="Unassembled WGS sequence"/>
</dbReference>
<evidence type="ECO:0000256" key="2">
    <source>
        <dbReference type="ARBA" id="ARBA00022679"/>
    </source>
</evidence>
<organism evidence="4 5">
    <name type="scientific">Vibrio qingdaonensis</name>
    <dbReference type="NCBI Taxonomy" id="2829491"/>
    <lineage>
        <taxon>Bacteria</taxon>
        <taxon>Pseudomonadati</taxon>
        <taxon>Pseudomonadota</taxon>
        <taxon>Gammaproteobacteria</taxon>
        <taxon>Vibrionales</taxon>
        <taxon>Vibrionaceae</taxon>
        <taxon>Vibrio</taxon>
    </lineage>
</organism>
<sequence>MSIIKECIRTVGRGSRGRGPLTQEQARLVMEQYVEGKIDDDQVAMLLMLIRVRDETAEEIAGFVEALKPKNHQVQADFDWPLYAGKRVGQTSGKPWHLLAASILAENGVKVLLHGDLDKESERIHARDCLSSLNITKADDIEHAGQMLAQQNIAYLPLSHVSPLAKRMLDWKHRYGLRTPINTVIRALNPANAPYGMRGSFHPGFQELHAQIEHLLVRHAGSEHEYKRMLSFKGQSGETEFNPKVSQTVWWVEGDSVHSTYIEETMQDREVPKYCPFETPQEEWQLMANTVVATLAAALFTMSGDYSLSVSKAESYWSAYCRNTYMTDLSQPLKTC</sequence>
<evidence type="ECO:0000256" key="1">
    <source>
        <dbReference type="ARBA" id="ARBA00022676"/>
    </source>
</evidence>
<name>A0A9X3CNK9_9VIBR</name>
<dbReference type="PANTHER" id="PTHR43285:SF2">
    <property type="entry name" value="ANTHRANILATE PHOSPHORIBOSYLTRANSFERASE"/>
    <property type="match status" value="1"/>
</dbReference>
<dbReference type="GO" id="GO:0000162">
    <property type="term" value="P:L-tryptophan biosynthetic process"/>
    <property type="evidence" value="ECO:0007669"/>
    <property type="project" value="InterPro"/>
</dbReference>
<evidence type="ECO:0000259" key="3">
    <source>
        <dbReference type="Pfam" id="PF02885"/>
    </source>
</evidence>
<dbReference type="EMBL" id="JAKRRY010000014">
    <property type="protein sequence ID" value="MCW8346693.1"/>
    <property type="molecule type" value="Genomic_DNA"/>
</dbReference>
<feature type="domain" description="Glycosyl transferase family 3 N-terminal" evidence="3">
    <location>
        <begin position="5"/>
        <end position="67"/>
    </location>
</feature>
<keyword evidence="1" id="KW-0328">Glycosyltransferase</keyword>
<dbReference type="GO" id="GO:0005829">
    <property type="term" value="C:cytosol"/>
    <property type="evidence" value="ECO:0007669"/>
    <property type="project" value="TreeGrafter"/>
</dbReference>
<keyword evidence="2 4" id="KW-0808">Transferase</keyword>
<proteinExistence type="predicted"/>
<dbReference type="InterPro" id="IPR035902">
    <property type="entry name" value="Nuc_phospho_transferase"/>
</dbReference>
<comment type="caution">
    <text evidence="4">The sequence shown here is derived from an EMBL/GenBank/DDBJ whole genome shotgun (WGS) entry which is preliminary data.</text>
</comment>
<evidence type="ECO:0000313" key="5">
    <source>
        <dbReference type="Proteomes" id="UP001155587"/>
    </source>
</evidence>
<dbReference type="Gene3D" id="3.40.1030.10">
    <property type="entry name" value="Nucleoside phosphorylase/phosphoribosyltransferase catalytic domain"/>
    <property type="match status" value="1"/>
</dbReference>
<dbReference type="GO" id="GO:0004048">
    <property type="term" value="F:anthranilate phosphoribosyltransferase activity"/>
    <property type="evidence" value="ECO:0007669"/>
    <property type="project" value="InterPro"/>
</dbReference>
<protein>
    <submittedName>
        <fullName evidence="4">Glycosyl transferase family protein</fullName>
    </submittedName>
</protein>